<dbReference type="AlphaFoldDB" id="A0A8J4UJR2"/>
<sequence>MVEIWLLNPSPSPVCCRVASPKPGNYGYLDETETVDRTPRVPPAESCARPPDTS</sequence>
<accession>A0A8J4UJR2</accession>
<organism evidence="2 3">
    <name type="scientific">Clarias magur</name>
    <name type="common">Asian catfish</name>
    <name type="synonym">Macropteronotus magur</name>
    <dbReference type="NCBI Taxonomy" id="1594786"/>
    <lineage>
        <taxon>Eukaryota</taxon>
        <taxon>Metazoa</taxon>
        <taxon>Chordata</taxon>
        <taxon>Craniata</taxon>
        <taxon>Vertebrata</taxon>
        <taxon>Euteleostomi</taxon>
        <taxon>Actinopterygii</taxon>
        <taxon>Neopterygii</taxon>
        <taxon>Teleostei</taxon>
        <taxon>Ostariophysi</taxon>
        <taxon>Siluriformes</taxon>
        <taxon>Clariidae</taxon>
        <taxon>Clarias</taxon>
    </lineage>
</organism>
<evidence type="ECO:0000313" key="2">
    <source>
        <dbReference type="EMBL" id="KAF5908781.1"/>
    </source>
</evidence>
<evidence type="ECO:0000313" key="3">
    <source>
        <dbReference type="Proteomes" id="UP000727407"/>
    </source>
</evidence>
<feature type="non-terminal residue" evidence="2">
    <location>
        <position position="54"/>
    </location>
</feature>
<dbReference type="EMBL" id="QNUK01000011">
    <property type="protein sequence ID" value="KAF5908781.1"/>
    <property type="molecule type" value="Genomic_DNA"/>
</dbReference>
<name>A0A8J4UJR2_CLAMG</name>
<comment type="caution">
    <text evidence="2">The sequence shown here is derived from an EMBL/GenBank/DDBJ whole genome shotgun (WGS) entry which is preliminary data.</text>
</comment>
<evidence type="ECO:0000256" key="1">
    <source>
        <dbReference type="SAM" id="MobiDB-lite"/>
    </source>
</evidence>
<feature type="region of interest" description="Disordered" evidence="1">
    <location>
        <begin position="26"/>
        <end position="54"/>
    </location>
</feature>
<protein>
    <submittedName>
        <fullName evidence="2">Histone acetyltransferase KAT6A</fullName>
    </submittedName>
</protein>
<dbReference type="Proteomes" id="UP000727407">
    <property type="component" value="Unassembled WGS sequence"/>
</dbReference>
<proteinExistence type="predicted"/>
<keyword evidence="3" id="KW-1185">Reference proteome</keyword>
<gene>
    <name evidence="2" type="primary">atl36</name>
    <name evidence="2" type="ORF">DAT39_001569</name>
</gene>
<reference evidence="2" key="1">
    <citation type="submission" date="2020-07" db="EMBL/GenBank/DDBJ databases">
        <title>Clarias magur genome sequencing, assembly and annotation.</title>
        <authorList>
            <person name="Kushwaha B."/>
            <person name="Kumar R."/>
            <person name="Das P."/>
            <person name="Joshi C.G."/>
            <person name="Kumar D."/>
            <person name="Nagpure N.S."/>
            <person name="Pandey M."/>
            <person name="Agarwal S."/>
            <person name="Srivastava S."/>
            <person name="Singh M."/>
            <person name="Sahoo L."/>
            <person name="Jayasankar P."/>
            <person name="Meher P.K."/>
            <person name="Koringa P.G."/>
            <person name="Iquebal M.A."/>
            <person name="Das S.P."/>
            <person name="Bit A."/>
            <person name="Patnaik S."/>
            <person name="Patel N."/>
            <person name="Shah T.M."/>
            <person name="Hinsu A."/>
            <person name="Jena J.K."/>
        </authorList>
    </citation>
    <scope>NUCLEOTIDE SEQUENCE</scope>
    <source>
        <strain evidence="2">CIFAMagur01</strain>
        <tissue evidence="2">Testis</tissue>
    </source>
</reference>